<sequence>MPRLCRGMCFLATFGSASPAQSGHLLADRIRRVHGARFGPVMRFALVKTGPIQTGTVSLSGAVAQAGKAEWRMRAAFRMLEVSCAWQIGPGPEDPEC</sequence>
<accession>A0A1K0IPB7</accession>
<proteinExistence type="predicted"/>
<gene>
    <name evidence="1" type="ORF">CNECB9_520007</name>
</gene>
<organism evidence="1">
    <name type="scientific">Cupriavidus necator</name>
    <name type="common">Alcaligenes eutrophus</name>
    <name type="synonym">Ralstonia eutropha</name>
    <dbReference type="NCBI Taxonomy" id="106590"/>
    <lineage>
        <taxon>Bacteria</taxon>
        <taxon>Pseudomonadati</taxon>
        <taxon>Pseudomonadota</taxon>
        <taxon>Betaproteobacteria</taxon>
        <taxon>Burkholderiales</taxon>
        <taxon>Burkholderiaceae</taxon>
        <taxon>Cupriavidus</taxon>
    </lineage>
</organism>
<dbReference type="EMBL" id="FMSH01000468">
    <property type="protein sequence ID" value="SCU93465.1"/>
    <property type="molecule type" value="Genomic_DNA"/>
</dbReference>
<dbReference type="AlphaFoldDB" id="A0A1K0IPB7"/>
<name>A0A1K0IPB7_CUPNE</name>
<protein>
    <submittedName>
        <fullName evidence="1">Uncharacterized protein</fullName>
    </submittedName>
</protein>
<reference evidence="1" key="1">
    <citation type="submission" date="2016-09" db="EMBL/GenBank/DDBJ databases">
        <authorList>
            <person name="Capua I."/>
            <person name="De Benedictis P."/>
            <person name="Joannis T."/>
            <person name="Lombin L.H."/>
            <person name="Cattoli G."/>
        </authorList>
    </citation>
    <scope>NUCLEOTIDE SEQUENCE</scope>
    <source>
        <strain evidence="1">B9</strain>
    </source>
</reference>
<evidence type="ECO:0000313" key="1">
    <source>
        <dbReference type="EMBL" id="SCU93465.1"/>
    </source>
</evidence>